<evidence type="ECO:0000313" key="3">
    <source>
        <dbReference type="Proteomes" id="UP001232148"/>
    </source>
</evidence>
<reference evidence="2" key="1">
    <citation type="submission" date="2021-06" db="EMBL/GenBank/DDBJ databases">
        <title>Comparative genomics, transcriptomics and evolutionary studies reveal genomic signatures of adaptation to plant cell wall in hemibiotrophic fungi.</title>
        <authorList>
            <consortium name="DOE Joint Genome Institute"/>
            <person name="Baroncelli R."/>
            <person name="Diaz J.F."/>
            <person name="Benocci T."/>
            <person name="Peng M."/>
            <person name="Battaglia E."/>
            <person name="Haridas S."/>
            <person name="Andreopoulos W."/>
            <person name="Labutti K."/>
            <person name="Pangilinan J."/>
            <person name="Floch G.L."/>
            <person name="Makela M.R."/>
            <person name="Henrissat B."/>
            <person name="Grigoriev I.V."/>
            <person name="Crouch J.A."/>
            <person name="De Vries R.P."/>
            <person name="Sukno S.A."/>
            <person name="Thon M.R."/>
        </authorList>
    </citation>
    <scope>NUCLEOTIDE SEQUENCE</scope>
    <source>
        <strain evidence="2">MAFF235873</strain>
    </source>
</reference>
<feature type="transmembrane region" description="Helical" evidence="1">
    <location>
        <begin position="189"/>
        <end position="209"/>
    </location>
</feature>
<keyword evidence="3" id="KW-1185">Reference proteome</keyword>
<gene>
    <name evidence="2" type="ORF">LX32DRAFT_336891</name>
</gene>
<accession>A0AAD9HKU9</accession>
<dbReference type="AlphaFoldDB" id="A0AAD9HKU9"/>
<sequence length="219" mass="24194">MGRFSALGLSGAGKDVATLQQCGAAIPDSLKVKLAEGTLEDYLPRQITARRCGREGNGVFSFLLLLRLYDMTFPMTISYPPHDEVVTPKTPPKSDARPNAQNTYAMRRKTWSLPQDITTKTRRQPAVRPGYRAGTRIGCRDVCCPSPPSLCAHPGSEPPTVYRSSWNSNSLPVWLPSRSLGPRFQGFHPLLYCAFALNGLTGLVMGLLTRHRYRNLCVS</sequence>
<protein>
    <submittedName>
        <fullName evidence="2">Uncharacterized protein</fullName>
    </submittedName>
</protein>
<keyword evidence="1" id="KW-0812">Transmembrane</keyword>
<comment type="caution">
    <text evidence="2">The sequence shown here is derived from an EMBL/GenBank/DDBJ whole genome shotgun (WGS) entry which is preliminary data.</text>
</comment>
<organism evidence="2 3">
    <name type="scientific">Colletotrichum zoysiae</name>
    <dbReference type="NCBI Taxonomy" id="1216348"/>
    <lineage>
        <taxon>Eukaryota</taxon>
        <taxon>Fungi</taxon>
        <taxon>Dikarya</taxon>
        <taxon>Ascomycota</taxon>
        <taxon>Pezizomycotina</taxon>
        <taxon>Sordariomycetes</taxon>
        <taxon>Hypocreomycetidae</taxon>
        <taxon>Glomerellales</taxon>
        <taxon>Glomerellaceae</taxon>
        <taxon>Colletotrichum</taxon>
        <taxon>Colletotrichum graminicola species complex</taxon>
    </lineage>
</organism>
<keyword evidence="1" id="KW-1133">Transmembrane helix</keyword>
<keyword evidence="1" id="KW-0472">Membrane</keyword>
<name>A0AAD9HKU9_9PEZI</name>
<dbReference type="Proteomes" id="UP001232148">
    <property type="component" value="Unassembled WGS sequence"/>
</dbReference>
<proteinExistence type="predicted"/>
<dbReference type="EMBL" id="MU842855">
    <property type="protein sequence ID" value="KAK2030152.1"/>
    <property type="molecule type" value="Genomic_DNA"/>
</dbReference>
<evidence type="ECO:0000256" key="1">
    <source>
        <dbReference type="SAM" id="Phobius"/>
    </source>
</evidence>
<evidence type="ECO:0000313" key="2">
    <source>
        <dbReference type="EMBL" id="KAK2030152.1"/>
    </source>
</evidence>